<evidence type="ECO:0000313" key="2">
    <source>
        <dbReference type="Proteomes" id="UP000014411"/>
    </source>
</evidence>
<comment type="caution">
    <text evidence="1">The sequence shown here is derived from an EMBL/GenBank/DDBJ whole genome shotgun (WGS) entry which is preliminary data.</text>
</comment>
<protein>
    <submittedName>
        <fullName evidence="1">Uncharacterized protein</fullName>
    </submittedName>
</protein>
<accession>S3HE94</accession>
<name>S3HE94_9HYPH</name>
<organism evidence="1 2">
    <name type="scientific">Rhizobium grahamii CCGE 502</name>
    <dbReference type="NCBI Taxonomy" id="990285"/>
    <lineage>
        <taxon>Bacteria</taxon>
        <taxon>Pseudomonadati</taxon>
        <taxon>Pseudomonadota</taxon>
        <taxon>Alphaproteobacteria</taxon>
        <taxon>Hyphomicrobiales</taxon>
        <taxon>Rhizobiaceae</taxon>
        <taxon>Rhizobium/Agrobacterium group</taxon>
        <taxon>Rhizobium</taxon>
    </lineage>
</organism>
<evidence type="ECO:0000313" key="1">
    <source>
        <dbReference type="EMBL" id="EPE97049.1"/>
    </source>
</evidence>
<reference evidence="1 2" key="1">
    <citation type="journal article" date="2012" name="J. Bacteriol.">
        <title>Genome sequence of Rhizobium grahamii CCGE502, a broad-host-range symbiont with low nodulation competitiveness in Phaseolus vulgaris.</title>
        <authorList>
            <person name="Althabegoiti M.J."/>
            <person name="Lozano L."/>
            <person name="Torres-Tejerizo G."/>
            <person name="Ormeno-Orrillo E."/>
            <person name="Rogel M.A."/>
            <person name="Gonzalez V."/>
            <person name="Martinez-Romero E."/>
        </authorList>
    </citation>
    <scope>NUCLEOTIDE SEQUENCE [LARGE SCALE GENOMIC DNA]</scope>
    <source>
        <strain evidence="1 2">CCGE 502</strain>
    </source>
</reference>
<sequence>MADARTTYDEILTEIDGYHRSRTSSVEFRWIAEYFTREAVFYQFTGGCRADSQAANGQRFDGPLGTVGLLSPHLAVGAFAEFARNDEILFYRGSRTSTSSIFEEILACFTDQPEIIYVEIVKKHLGITTARCTTRLLFVGFNRNWIGLPSSMPCAEIVASDNLLHPFWCRDRYQPKLPAFEKR</sequence>
<proteinExistence type="predicted"/>
<dbReference type="HOGENOM" id="CLU_1523968_0_0_5"/>
<keyword evidence="2" id="KW-1185">Reference proteome</keyword>
<dbReference type="eggNOG" id="ENOG5031BY3">
    <property type="taxonomic scope" value="Bacteria"/>
</dbReference>
<gene>
    <name evidence="1" type="ORF">RGCCGE502_16835</name>
</gene>
<dbReference type="AlphaFoldDB" id="S3HE94"/>
<dbReference type="Proteomes" id="UP000014411">
    <property type="component" value="Unassembled WGS sequence"/>
</dbReference>
<dbReference type="RefSeq" id="WP_016555362.1">
    <property type="nucleotide sequence ID" value="NZ_AEYE02000017.1"/>
</dbReference>
<dbReference type="EMBL" id="AEYE02000017">
    <property type="protein sequence ID" value="EPE97049.1"/>
    <property type="molecule type" value="Genomic_DNA"/>
</dbReference>